<dbReference type="RefSeq" id="WP_162349611.1">
    <property type="nucleotide sequence ID" value="NZ_QOVG01000005.1"/>
</dbReference>
<organism evidence="1 2">
    <name type="scientific">Pseudoxanthomonas gei</name>
    <dbReference type="NCBI Taxonomy" id="1383030"/>
    <lineage>
        <taxon>Bacteria</taxon>
        <taxon>Pseudomonadati</taxon>
        <taxon>Pseudomonadota</taxon>
        <taxon>Gammaproteobacteria</taxon>
        <taxon>Lysobacterales</taxon>
        <taxon>Lysobacteraceae</taxon>
        <taxon>Pseudoxanthomonas</taxon>
    </lineage>
</organism>
<dbReference type="EMBL" id="QOVG01000005">
    <property type="protein sequence ID" value="NDK39041.1"/>
    <property type="molecule type" value="Genomic_DNA"/>
</dbReference>
<gene>
    <name evidence="1" type="ORF">DT603_09330</name>
</gene>
<evidence type="ECO:0008006" key="3">
    <source>
        <dbReference type="Google" id="ProtNLM"/>
    </source>
</evidence>
<protein>
    <recommendedName>
        <fullName evidence="3">Aldehyde dehydrogenase domain-containing protein</fullName>
    </recommendedName>
</protein>
<evidence type="ECO:0000313" key="2">
    <source>
        <dbReference type="Proteomes" id="UP001429354"/>
    </source>
</evidence>
<dbReference type="Proteomes" id="UP001429354">
    <property type="component" value="Unassembled WGS sequence"/>
</dbReference>
<name>A0ABX0AHP8_9GAMM</name>
<comment type="caution">
    <text evidence="1">The sequence shown here is derived from an EMBL/GenBank/DDBJ whole genome shotgun (WGS) entry which is preliminary data.</text>
</comment>
<sequence length="75" mass="8451">MDDIPKYIQEIHRVGHHTVDGVESWTATPAIRVNENGETQTVNLDAVEAANEDDVRNLASAASEKWIHEDMKKPR</sequence>
<evidence type="ECO:0000313" key="1">
    <source>
        <dbReference type="EMBL" id="NDK39041.1"/>
    </source>
</evidence>
<accession>A0ABX0AHP8</accession>
<keyword evidence="2" id="KW-1185">Reference proteome</keyword>
<reference evidence="1 2" key="1">
    <citation type="submission" date="2018-07" db="EMBL/GenBank/DDBJ databases">
        <title>Whole genome Sequencing of Pseudoxanthomonas gei KCTC 32298 (T).</title>
        <authorList>
            <person name="Kumar S."/>
            <person name="Bansal K."/>
            <person name="Kaur A."/>
            <person name="Patil P."/>
            <person name="Sharma S."/>
            <person name="Patil P.B."/>
        </authorList>
    </citation>
    <scope>NUCLEOTIDE SEQUENCE [LARGE SCALE GENOMIC DNA]</scope>
    <source>
        <strain evidence="1 2">KCTC 32298</strain>
    </source>
</reference>
<proteinExistence type="predicted"/>